<proteinExistence type="predicted"/>
<organism evidence="2 3">
    <name type="scientific">Marinobacter suaedae</name>
    <dbReference type="NCBI Taxonomy" id="3057675"/>
    <lineage>
        <taxon>Bacteria</taxon>
        <taxon>Pseudomonadati</taxon>
        <taxon>Pseudomonadota</taxon>
        <taxon>Gammaproteobacteria</taxon>
        <taxon>Pseudomonadales</taxon>
        <taxon>Marinobacteraceae</taxon>
        <taxon>Marinobacter</taxon>
    </lineage>
</organism>
<dbReference type="RefSeq" id="WP_302909920.1">
    <property type="nucleotide sequence ID" value="NZ_JAUMIS010000002.1"/>
</dbReference>
<dbReference type="Gene3D" id="2.40.160.10">
    <property type="entry name" value="Porin"/>
    <property type="match status" value="1"/>
</dbReference>
<name>A0ABT8W1Q0_9GAMM</name>
<reference evidence="2" key="1">
    <citation type="submission" date="2023-07" db="EMBL/GenBank/DDBJ databases">
        <title>Marinobacter sp. chi1 genome sequencing and assembly.</title>
        <authorList>
            <person name="Park S."/>
        </authorList>
    </citation>
    <scope>NUCLEOTIDE SEQUENCE</scope>
    <source>
        <strain evidence="2">Chi1</strain>
    </source>
</reference>
<keyword evidence="1" id="KW-0732">Signal</keyword>
<comment type="caution">
    <text evidence="2">The sequence shown here is derived from an EMBL/GenBank/DDBJ whole genome shotgun (WGS) entry which is preliminary data.</text>
</comment>
<dbReference type="EMBL" id="JAUMIS010000002">
    <property type="protein sequence ID" value="MDO3722177.1"/>
    <property type="molecule type" value="Genomic_DNA"/>
</dbReference>
<feature type="signal peptide" evidence="1">
    <location>
        <begin position="1"/>
        <end position="28"/>
    </location>
</feature>
<feature type="chain" id="PRO_5045254910" description="Porin domain-containing protein" evidence="1">
    <location>
        <begin position="29"/>
        <end position="423"/>
    </location>
</feature>
<evidence type="ECO:0000313" key="3">
    <source>
        <dbReference type="Proteomes" id="UP001168640"/>
    </source>
</evidence>
<dbReference type="InterPro" id="IPR023614">
    <property type="entry name" value="Porin_dom_sf"/>
</dbReference>
<gene>
    <name evidence="2" type="ORF">QVZ43_10630</name>
</gene>
<protein>
    <recommendedName>
        <fullName evidence="4">Porin domain-containing protein</fullName>
    </recommendedName>
</protein>
<evidence type="ECO:0000313" key="2">
    <source>
        <dbReference type="EMBL" id="MDO3722177.1"/>
    </source>
</evidence>
<sequence length="423" mass="47019">MKYCVRSSGTAKCLVFGLLLVASLGARADHDFRVSGYGTLGLSYEGEEDLGFFRENTQNKRPDQDWSLKPDSQLGVQLSYSFESRFHATAQFVLADKPDYDLDAITEWAFVGYTPAPGLDLRAGRVAADLFRLSEVRRIDYASLWVRPPSELYGWIIPYALDGADVAKSFAIGPAFLRAKLQYGATNPKIQSPDGEQEFQTEFNDLFVVSLTGEYDFWSARLSYAQFSTATVEGRTRELFDAIQAIGQIPGPIGNDARHLYHRLSHTSNADVEYYQLGLGYDDGALVFDAEIARLTSISCVLPTGNAGYVSLGYRINAFTPYVVYSGFDPDKEIITSSADWSALPQGEVVKGVALDILNNSFVNQYTTSLGVRWDFGDRLALKGQWDRSTVEADSYGLWAYDNDREERGSTVDVLSLSLNFIF</sequence>
<dbReference type="SUPFAM" id="SSF56935">
    <property type="entry name" value="Porins"/>
    <property type="match status" value="1"/>
</dbReference>
<accession>A0ABT8W1Q0</accession>
<dbReference type="Proteomes" id="UP001168640">
    <property type="component" value="Unassembled WGS sequence"/>
</dbReference>
<evidence type="ECO:0008006" key="4">
    <source>
        <dbReference type="Google" id="ProtNLM"/>
    </source>
</evidence>
<evidence type="ECO:0000256" key="1">
    <source>
        <dbReference type="SAM" id="SignalP"/>
    </source>
</evidence>
<keyword evidence="3" id="KW-1185">Reference proteome</keyword>